<feature type="compositionally biased region" description="Basic and acidic residues" evidence="1">
    <location>
        <begin position="49"/>
        <end position="65"/>
    </location>
</feature>
<protein>
    <recommendedName>
        <fullName evidence="4">C2H2-type domain-containing protein</fullName>
    </recommendedName>
</protein>
<gene>
    <name evidence="2" type="ORF">C8A05DRAFT_34427</name>
</gene>
<reference evidence="2" key="1">
    <citation type="journal article" date="2023" name="Mol. Phylogenet. Evol.">
        <title>Genome-scale phylogeny and comparative genomics of the fungal order Sordariales.</title>
        <authorList>
            <person name="Hensen N."/>
            <person name="Bonometti L."/>
            <person name="Westerberg I."/>
            <person name="Brannstrom I.O."/>
            <person name="Guillou S."/>
            <person name="Cros-Aarteil S."/>
            <person name="Calhoun S."/>
            <person name="Haridas S."/>
            <person name="Kuo A."/>
            <person name="Mondo S."/>
            <person name="Pangilinan J."/>
            <person name="Riley R."/>
            <person name="LaButti K."/>
            <person name="Andreopoulos B."/>
            <person name="Lipzen A."/>
            <person name="Chen C."/>
            <person name="Yan M."/>
            <person name="Daum C."/>
            <person name="Ng V."/>
            <person name="Clum A."/>
            <person name="Steindorff A."/>
            <person name="Ohm R.A."/>
            <person name="Martin F."/>
            <person name="Silar P."/>
            <person name="Natvig D.O."/>
            <person name="Lalanne C."/>
            <person name="Gautier V."/>
            <person name="Ament-Velasquez S.L."/>
            <person name="Kruys A."/>
            <person name="Hutchinson M.I."/>
            <person name="Powell A.J."/>
            <person name="Barry K."/>
            <person name="Miller A.N."/>
            <person name="Grigoriev I.V."/>
            <person name="Debuchy R."/>
            <person name="Gladieux P."/>
            <person name="Hiltunen Thoren M."/>
            <person name="Johannesson H."/>
        </authorList>
    </citation>
    <scope>NUCLEOTIDE SEQUENCE</scope>
    <source>
        <strain evidence="2">CBS 103.79</strain>
    </source>
</reference>
<keyword evidence="3" id="KW-1185">Reference proteome</keyword>
<dbReference type="EMBL" id="MU855548">
    <property type="protein sequence ID" value="KAK3901892.1"/>
    <property type="molecule type" value="Genomic_DNA"/>
</dbReference>
<dbReference type="PANTHER" id="PTHR38166:SF1">
    <property type="entry name" value="C2H2-TYPE DOMAIN-CONTAINING PROTEIN"/>
    <property type="match status" value="1"/>
</dbReference>
<feature type="compositionally biased region" description="Pro residues" evidence="1">
    <location>
        <begin position="307"/>
        <end position="317"/>
    </location>
</feature>
<feature type="region of interest" description="Disordered" evidence="1">
    <location>
        <begin position="126"/>
        <end position="164"/>
    </location>
</feature>
<feature type="region of interest" description="Disordered" evidence="1">
    <location>
        <begin position="1"/>
        <end position="70"/>
    </location>
</feature>
<evidence type="ECO:0000256" key="1">
    <source>
        <dbReference type="SAM" id="MobiDB-lite"/>
    </source>
</evidence>
<feature type="region of interest" description="Disordered" evidence="1">
    <location>
        <begin position="292"/>
        <end position="328"/>
    </location>
</feature>
<feature type="compositionally biased region" description="Basic residues" evidence="1">
    <location>
        <begin position="29"/>
        <end position="47"/>
    </location>
</feature>
<organism evidence="2 3">
    <name type="scientific">Staphylotrichum tortipilum</name>
    <dbReference type="NCBI Taxonomy" id="2831512"/>
    <lineage>
        <taxon>Eukaryota</taxon>
        <taxon>Fungi</taxon>
        <taxon>Dikarya</taxon>
        <taxon>Ascomycota</taxon>
        <taxon>Pezizomycotina</taxon>
        <taxon>Sordariomycetes</taxon>
        <taxon>Sordariomycetidae</taxon>
        <taxon>Sordariales</taxon>
        <taxon>Chaetomiaceae</taxon>
        <taxon>Staphylotrichum</taxon>
    </lineage>
</organism>
<dbReference type="Proteomes" id="UP001303889">
    <property type="component" value="Unassembled WGS sequence"/>
</dbReference>
<comment type="caution">
    <text evidence="2">The sequence shown here is derived from an EMBL/GenBank/DDBJ whole genome shotgun (WGS) entry which is preliminary data.</text>
</comment>
<dbReference type="AlphaFoldDB" id="A0AAN6RSK3"/>
<evidence type="ECO:0008006" key="4">
    <source>
        <dbReference type="Google" id="ProtNLM"/>
    </source>
</evidence>
<evidence type="ECO:0000313" key="3">
    <source>
        <dbReference type="Proteomes" id="UP001303889"/>
    </source>
</evidence>
<proteinExistence type="predicted"/>
<feature type="region of interest" description="Disordered" evidence="1">
    <location>
        <begin position="483"/>
        <end position="502"/>
    </location>
</feature>
<sequence length="502" mass="54368">MASRSSITPPPPPSLLSPSTNTKNNNDHSRHRKSRSQSRSGSRHSSTRTRPEGDADRRQARETLVSRKKKEIVDKSMALFALTLEPCLKNPISPAALASSVGAGLGGAAAAAGAGVRRAMKRAREEEEEDGGPYGMLQGAYQNDGKGNVKSEAGVRTKKKKVNPKEVDGPKFACPFARHDPAKYRSVKTCCGPGWGDVHRIKEHVYRKHSLKNFCPRCLDHFDKPELLKAHQRADEPCAVRRERAGPAADAITDEQEKLLRARAKSHCSDEDKWAEMYRAIFPGEKVPSPYYEAPPSPSPAASAPPAATPVCPPTKQHPPSTNPISRLQNTPEFQDFLRAEILKQARQFLEHYVSFLFDEVQEKVNHKTLEIAREVETRILRIIRFQEDQAAAVPGYPAATTTTAATNHGLLVSLPPSGAPSPPPSPGELTPGKVGEMLLRGGEPFESGLCGEMPVFDMEELLAGFGGYAGAFDGADSAYYTGSGSGSGEEEGFDGYGNGGY</sequence>
<reference evidence="2" key="2">
    <citation type="submission" date="2023-05" db="EMBL/GenBank/DDBJ databases">
        <authorList>
            <consortium name="Lawrence Berkeley National Laboratory"/>
            <person name="Steindorff A."/>
            <person name="Hensen N."/>
            <person name="Bonometti L."/>
            <person name="Westerberg I."/>
            <person name="Brannstrom I.O."/>
            <person name="Guillou S."/>
            <person name="Cros-Aarteil S."/>
            <person name="Calhoun S."/>
            <person name="Haridas S."/>
            <person name="Kuo A."/>
            <person name="Mondo S."/>
            <person name="Pangilinan J."/>
            <person name="Riley R."/>
            <person name="Labutti K."/>
            <person name="Andreopoulos B."/>
            <person name="Lipzen A."/>
            <person name="Chen C."/>
            <person name="Yanf M."/>
            <person name="Daum C."/>
            <person name="Ng V."/>
            <person name="Clum A."/>
            <person name="Ohm R."/>
            <person name="Martin F."/>
            <person name="Silar P."/>
            <person name="Natvig D."/>
            <person name="Lalanne C."/>
            <person name="Gautier V."/>
            <person name="Ament-Velasquez S.L."/>
            <person name="Kruys A."/>
            <person name="Hutchinson M.I."/>
            <person name="Powell A.J."/>
            <person name="Barry K."/>
            <person name="Miller A.N."/>
            <person name="Grigoriev I.V."/>
            <person name="Debuchy R."/>
            <person name="Gladieux P."/>
            <person name="Thoren M.H."/>
            <person name="Johannesson H."/>
        </authorList>
    </citation>
    <scope>NUCLEOTIDE SEQUENCE</scope>
    <source>
        <strain evidence="2">CBS 103.79</strain>
    </source>
</reference>
<evidence type="ECO:0000313" key="2">
    <source>
        <dbReference type="EMBL" id="KAK3901892.1"/>
    </source>
</evidence>
<accession>A0AAN6RSK3</accession>
<name>A0AAN6RSK3_9PEZI</name>
<feature type="compositionally biased region" description="Polar residues" evidence="1">
    <location>
        <begin position="318"/>
        <end position="328"/>
    </location>
</feature>
<dbReference type="PANTHER" id="PTHR38166">
    <property type="entry name" value="C2H2-TYPE DOMAIN-CONTAINING PROTEIN-RELATED"/>
    <property type="match status" value="1"/>
</dbReference>